<keyword evidence="8 11" id="KW-0862">Zinc</keyword>
<feature type="transmembrane region" description="Helical" evidence="11">
    <location>
        <begin position="253"/>
        <end position="271"/>
    </location>
</feature>
<dbReference type="PANTHER" id="PTHR12313">
    <property type="entry name" value="E3 UBIQUITIN-PROTEIN LIGASE RNF5-RELATED"/>
    <property type="match status" value="1"/>
</dbReference>
<keyword evidence="15" id="KW-1185">Reference proteome</keyword>
<dbReference type="Proteomes" id="UP000655225">
    <property type="component" value="Unassembled WGS sequence"/>
</dbReference>
<keyword evidence="11" id="KW-0812">Transmembrane</keyword>
<dbReference type="InterPro" id="IPR018957">
    <property type="entry name" value="Znf_C3HC4_RING-type"/>
</dbReference>
<accession>A0A835A3H4</accession>
<evidence type="ECO:0000256" key="7">
    <source>
        <dbReference type="ARBA" id="ARBA00022786"/>
    </source>
</evidence>
<evidence type="ECO:0000256" key="8">
    <source>
        <dbReference type="ARBA" id="ARBA00022833"/>
    </source>
</evidence>
<dbReference type="InterPro" id="IPR001841">
    <property type="entry name" value="Znf_RING"/>
</dbReference>
<evidence type="ECO:0000256" key="2">
    <source>
        <dbReference type="ARBA" id="ARBA00004308"/>
    </source>
</evidence>
<evidence type="ECO:0000256" key="3">
    <source>
        <dbReference type="ARBA" id="ARBA00004906"/>
    </source>
</evidence>
<dbReference type="AlphaFoldDB" id="A0A835A3H4"/>
<dbReference type="GO" id="GO:0016567">
    <property type="term" value="P:protein ubiquitination"/>
    <property type="evidence" value="ECO:0007669"/>
    <property type="project" value="UniProtKB-UniPathway"/>
</dbReference>
<sequence length="272" mass="30087">MAIEQYFQQAVAQHEMAGEDEAPLQKWKSVSAAATASDNANGCLDCNICLDFAQDPVVTLCGHLYCWPCIYKWLYFQSISTISDQEQQCPVCKADISHTTLVPLYGRGQSLTQVEPECKGPHLGMAIPPRPPACGVDALMTTASSTASRPGQPLHRNPYHSQPQSQSQSYQHQQFYPQQYGNYGVDSPSMFNLGGTTTTNNGFHPVVGMLGEMVYARVFGNSGASLYAYPNSYHLTGNSSPRMRRQEMQANKSLNRISIFLFCCFVLCLLLF</sequence>
<feature type="region of interest" description="Disordered" evidence="12">
    <location>
        <begin position="145"/>
        <end position="171"/>
    </location>
</feature>
<reference evidence="14 15" key="1">
    <citation type="submission" date="2020-04" db="EMBL/GenBank/DDBJ databases">
        <title>Plant Genome Project.</title>
        <authorList>
            <person name="Zhang R.-G."/>
        </authorList>
    </citation>
    <scope>NUCLEOTIDE SEQUENCE [LARGE SCALE GENOMIC DNA]</scope>
    <source>
        <strain evidence="14">YNK0</strain>
        <tissue evidence="14">Leaf</tissue>
    </source>
</reference>
<evidence type="ECO:0000313" key="15">
    <source>
        <dbReference type="Proteomes" id="UP000655225"/>
    </source>
</evidence>
<comment type="pathway">
    <text evidence="3 11">Protein modification; protein ubiquitination.</text>
</comment>
<dbReference type="PROSITE" id="PS00518">
    <property type="entry name" value="ZF_RING_1"/>
    <property type="match status" value="1"/>
</dbReference>
<keyword evidence="4 11" id="KW-0808">Transferase</keyword>
<dbReference type="EMBL" id="JABCRI010000001">
    <property type="protein sequence ID" value="KAF8413886.1"/>
    <property type="molecule type" value="Genomic_DNA"/>
</dbReference>
<evidence type="ECO:0000259" key="13">
    <source>
        <dbReference type="PROSITE" id="PS50089"/>
    </source>
</evidence>
<dbReference type="GO" id="GO:0005789">
    <property type="term" value="C:endoplasmic reticulum membrane"/>
    <property type="evidence" value="ECO:0007669"/>
    <property type="project" value="UniProtKB-SubCell"/>
</dbReference>
<dbReference type="InterPro" id="IPR017907">
    <property type="entry name" value="Znf_RING_CS"/>
</dbReference>
<dbReference type="InterPro" id="IPR013083">
    <property type="entry name" value="Znf_RING/FYVE/PHD"/>
</dbReference>
<keyword evidence="6 10" id="KW-0863">Zinc-finger</keyword>
<dbReference type="GO" id="GO:0061630">
    <property type="term" value="F:ubiquitin protein ligase activity"/>
    <property type="evidence" value="ECO:0007669"/>
    <property type="project" value="UniProtKB-UniRule"/>
</dbReference>
<keyword evidence="7 11" id="KW-0833">Ubl conjugation pathway</keyword>
<organism evidence="14 15">
    <name type="scientific">Tetracentron sinense</name>
    <name type="common">Spur-leaf</name>
    <dbReference type="NCBI Taxonomy" id="13715"/>
    <lineage>
        <taxon>Eukaryota</taxon>
        <taxon>Viridiplantae</taxon>
        <taxon>Streptophyta</taxon>
        <taxon>Embryophyta</taxon>
        <taxon>Tracheophyta</taxon>
        <taxon>Spermatophyta</taxon>
        <taxon>Magnoliopsida</taxon>
        <taxon>Trochodendrales</taxon>
        <taxon>Trochodendraceae</taxon>
        <taxon>Tetracentron</taxon>
    </lineage>
</organism>
<dbReference type="Gene3D" id="3.30.40.10">
    <property type="entry name" value="Zinc/RING finger domain, C3HC4 (zinc finger)"/>
    <property type="match status" value="1"/>
</dbReference>
<feature type="compositionally biased region" description="Low complexity" evidence="12">
    <location>
        <begin position="159"/>
        <end position="171"/>
    </location>
</feature>
<keyword evidence="5 11" id="KW-0479">Metal-binding</keyword>
<dbReference type="OrthoDB" id="6270329at2759"/>
<keyword evidence="9 11" id="KW-0472">Membrane</keyword>
<name>A0A835A3H4_TETSI</name>
<comment type="subcellular location">
    <subcellularLocation>
        <location evidence="2">Endomembrane system</location>
    </subcellularLocation>
    <subcellularLocation>
        <location evidence="11">Endoplasmic reticulum membrane</location>
        <topology evidence="11">Single-pass type IV membrane protein</topology>
    </subcellularLocation>
</comment>
<dbReference type="FunFam" id="3.30.40.10:FF:000795">
    <property type="entry name" value="E3 ubiquitin-protein ligase RMA1H1"/>
    <property type="match status" value="1"/>
</dbReference>
<evidence type="ECO:0000256" key="6">
    <source>
        <dbReference type="ARBA" id="ARBA00022771"/>
    </source>
</evidence>
<evidence type="ECO:0000256" key="12">
    <source>
        <dbReference type="SAM" id="MobiDB-lite"/>
    </source>
</evidence>
<evidence type="ECO:0000256" key="1">
    <source>
        <dbReference type="ARBA" id="ARBA00000900"/>
    </source>
</evidence>
<dbReference type="SUPFAM" id="SSF57850">
    <property type="entry name" value="RING/U-box"/>
    <property type="match status" value="1"/>
</dbReference>
<dbReference type="EC" id="2.3.2.27" evidence="11"/>
<evidence type="ECO:0000256" key="10">
    <source>
        <dbReference type="PROSITE-ProRule" id="PRU00175"/>
    </source>
</evidence>
<evidence type="ECO:0000256" key="5">
    <source>
        <dbReference type="ARBA" id="ARBA00022723"/>
    </source>
</evidence>
<comment type="domain">
    <text evidence="11">The RING-type zinc finger domain is responsible for E3 ligase activity.</text>
</comment>
<protein>
    <recommendedName>
        <fullName evidence="11">E3 ubiquitin-protein ligase RMA</fullName>
        <ecNumber evidence="11">2.3.2.27</ecNumber>
    </recommendedName>
    <alternativeName>
        <fullName evidence="11">Protein RING membrane-anchor</fullName>
    </alternativeName>
    <alternativeName>
        <fullName evidence="11">RING-type E3 ubiquitin transferase RMA</fullName>
    </alternativeName>
</protein>
<dbReference type="SMART" id="SM00184">
    <property type="entry name" value="RING"/>
    <property type="match status" value="1"/>
</dbReference>
<dbReference type="GO" id="GO:0008270">
    <property type="term" value="F:zinc ion binding"/>
    <property type="evidence" value="ECO:0007669"/>
    <property type="project" value="UniProtKB-KW"/>
</dbReference>
<feature type="domain" description="RING-type" evidence="13">
    <location>
        <begin position="46"/>
        <end position="93"/>
    </location>
</feature>
<comment type="function">
    <text evidence="11">E3 ubiquitin-protein ligase.</text>
</comment>
<dbReference type="OMA" id="YFAQEWK"/>
<dbReference type="GO" id="GO:0006511">
    <property type="term" value="P:ubiquitin-dependent protein catabolic process"/>
    <property type="evidence" value="ECO:0007669"/>
    <property type="project" value="UniProtKB-UniRule"/>
</dbReference>
<evidence type="ECO:0000256" key="9">
    <source>
        <dbReference type="ARBA" id="ARBA00023136"/>
    </source>
</evidence>
<dbReference type="PROSITE" id="PS50089">
    <property type="entry name" value="ZF_RING_2"/>
    <property type="match status" value="1"/>
</dbReference>
<keyword evidence="11" id="KW-1133">Transmembrane helix</keyword>
<proteinExistence type="predicted"/>
<evidence type="ECO:0000256" key="11">
    <source>
        <dbReference type="RuleBase" id="RU369090"/>
    </source>
</evidence>
<evidence type="ECO:0000256" key="4">
    <source>
        <dbReference type="ARBA" id="ARBA00022679"/>
    </source>
</evidence>
<comment type="caution">
    <text evidence="14">The sequence shown here is derived from an EMBL/GenBank/DDBJ whole genome shotgun (WGS) entry which is preliminary data.</text>
</comment>
<gene>
    <name evidence="14" type="ORF">HHK36_001880</name>
</gene>
<keyword evidence="11" id="KW-0256">Endoplasmic reticulum</keyword>
<comment type="catalytic activity">
    <reaction evidence="1 11">
        <text>S-ubiquitinyl-[E2 ubiquitin-conjugating enzyme]-L-cysteine + [acceptor protein]-L-lysine = [E2 ubiquitin-conjugating enzyme]-L-cysteine + N(6)-ubiquitinyl-[acceptor protein]-L-lysine.</text>
        <dbReference type="EC" id="2.3.2.27"/>
    </reaction>
</comment>
<dbReference type="InterPro" id="IPR045103">
    <property type="entry name" value="RNF5/RNF185-like"/>
</dbReference>
<evidence type="ECO:0000313" key="14">
    <source>
        <dbReference type="EMBL" id="KAF8413886.1"/>
    </source>
</evidence>
<dbReference type="UniPathway" id="UPA00143"/>
<dbReference type="Pfam" id="PF00097">
    <property type="entry name" value="zf-C3HC4"/>
    <property type="match status" value="1"/>
</dbReference>